<comment type="caution">
    <text evidence="1">The sequence shown here is derived from an EMBL/GenBank/DDBJ whole genome shotgun (WGS) entry which is preliminary data.</text>
</comment>
<proteinExistence type="predicted"/>
<dbReference type="EMBL" id="BQNB010009214">
    <property type="protein sequence ID" value="GJS60320.1"/>
    <property type="molecule type" value="Genomic_DNA"/>
</dbReference>
<protein>
    <submittedName>
        <fullName evidence="1">Uncharacterized protein</fullName>
    </submittedName>
</protein>
<keyword evidence="2" id="KW-1185">Reference proteome</keyword>
<evidence type="ECO:0000313" key="2">
    <source>
        <dbReference type="Proteomes" id="UP001151760"/>
    </source>
</evidence>
<reference evidence="1" key="1">
    <citation type="journal article" date="2022" name="Int. J. Mol. Sci.">
        <title>Draft Genome of Tanacetum Coccineum: Genomic Comparison of Closely Related Tanacetum-Family Plants.</title>
        <authorList>
            <person name="Yamashiro T."/>
            <person name="Shiraishi A."/>
            <person name="Nakayama K."/>
            <person name="Satake H."/>
        </authorList>
    </citation>
    <scope>NUCLEOTIDE SEQUENCE</scope>
</reference>
<sequence>MSRGDLGDIDNYNRIYSLLDTRRSLEVHDRIRLAHQQIRGTFRSSHNDEVALSWSRSIVQQWSEVCHWDEYQVIAHGLGESQCVQSWSSFQMSNVYILHLLGTEESRGHGEIGMQLVEGVGRSRVYIQIFISDLACIQYELEIGDRRVEVSESLDIRKVVRYDVDTNSHRRKSHWWTSIGGHW</sequence>
<reference evidence="1" key="2">
    <citation type="submission" date="2022-01" db="EMBL/GenBank/DDBJ databases">
        <authorList>
            <person name="Yamashiro T."/>
            <person name="Shiraishi A."/>
            <person name="Satake H."/>
            <person name="Nakayama K."/>
        </authorList>
    </citation>
    <scope>NUCLEOTIDE SEQUENCE</scope>
</reference>
<name>A0ABQ4X5Q5_9ASTR</name>
<organism evidence="1 2">
    <name type="scientific">Tanacetum coccineum</name>
    <dbReference type="NCBI Taxonomy" id="301880"/>
    <lineage>
        <taxon>Eukaryota</taxon>
        <taxon>Viridiplantae</taxon>
        <taxon>Streptophyta</taxon>
        <taxon>Embryophyta</taxon>
        <taxon>Tracheophyta</taxon>
        <taxon>Spermatophyta</taxon>
        <taxon>Magnoliopsida</taxon>
        <taxon>eudicotyledons</taxon>
        <taxon>Gunneridae</taxon>
        <taxon>Pentapetalae</taxon>
        <taxon>asterids</taxon>
        <taxon>campanulids</taxon>
        <taxon>Asterales</taxon>
        <taxon>Asteraceae</taxon>
        <taxon>Asteroideae</taxon>
        <taxon>Anthemideae</taxon>
        <taxon>Anthemidinae</taxon>
        <taxon>Tanacetum</taxon>
    </lineage>
</organism>
<dbReference type="Proteomes" id="UP001151760">
    <property type="component" value="Unassembled WGS sequence"/>
</dbReference>
<gene>
    <name evidence="1" type="ORF">Tco_0655104</name>
</gene>
<accession>A0ABQ4X5Q5</accession>
<evidence type="ECO:0000313" key="1">
    <source>
        <dbReference type="EMBL" id="GJS60320.1"/>
    </source>
</evidence>